<protein>
    <submittedName>
        <fullName evidence="1">Uncharacterized protein</fullName>
    </submittedName>
</protein>
<reference evidence="1 2" key="1">
    <citation type="journal article" date="2022" name="DNA Res.">
        <title>Chromosomal-level genome assembly of the orchid tree Bauhinia variegata (Leguminosae; Cercidoideae) supports the allotetraploid origin hypothesis of Bauhinia.</title>
        <authorList>
            <person name="Zhong Y."/>
            <person name="Chen Y."/>
            <person name="Zheng D."/>
            <person name="Pang J."/>
            <person name="Liu Y."/>
            <person name="Luo S."/>
            <person name="Meng S."/>
            <person name="Qian L."/>
            <person name="Wei D."/>
            <person name="Dai S."/>
            <person name="Zhou R."/>
        </authorList>
    </citation>
    <scope>NUCLEOTIDE SEQUENCE [LARGE SCALE GENOMIC DNA]</scope>
    <source>
        <strain evidence="1">BV-YZ2020</strain>
    </source>
</reference>
<gene>
    <name evidence="1" type="ORF">L6164_023819</name>
</gene>
<evidence type="ECO:0000313" key="2">
    <source>
        <dbReference type="Proteomes" id="UP000828941"/>
    </source>
</evidence>
<organism evidence="1 2">
    <name type="scientific">Bauhinia variegata</name>
    <name type="common">Purple orchid tree</name>
    <name type="synonym">Phanera variegata</name>
    <dbReference type="NCBI Taxonomy" id="167791"/>
    <lineage>
        <taxon>Eukaryota</taxon>
        <taxon>Viridiplantae</taxon>
        <taxon>Streptophyta</taxon>
        <taxon>Embryophyta</taxon>
        <taxon>Tracheophyta</taxon>
        <taxon>Spermatophyta</taxon>
        <taxon>Magnoliopsida</taxon>
        <taxon>eudicotyledons</taxon>
        <taxon>Gunneridae</taxon>
        <taxon>Pentapetalae</taxon>
        <taxon>rosids</taxon>
        <taxon>fabids</taxon>
        <taxon>Fabales</taxon>
        <taxon>Fabaceae</taxon>
        <taxon>Cercidoideae</taxon>
        <taxon>Cercideae</taxon>
        <taxon>Bauhiniinae</taxon>
        <taxon>Bauhinia</taxon>
    </lineage>
</organism>
<comment type="caution">
    <text evidence="1">The sequence shown here is derived from an EMBL/GenBank/DDBJ whole genome shotgun (WGS) entry which is preliminary data.</text>
</comment>
<evidence type="ECO:0000313" key="1">
    <source>
        <dbReference type="EMBL" id="KAI4324266.1"/>
    </source>
</evidence>
<keyword evidence="2" id="KW-1185">Reference proteome</keyword>
<sequence>MPMKTTSPALFFLAFAFALTTALGRSIAAGYVEPLFDTNGNPVINGGLYRILPAPPAIGGGFITVPLNGETCPISVVQASPGLGFATFIELSNKVADYVNPTDFVDIIFAGKPVCTDSAKWILKLFTPVPAVFIGEEDDRTVAGHFAFEKYEDAYKLVFFPERLPGISWSLGISPFGNNRLVANEENPIKIVFQSINLGKSASII</sequence>
<name>A0ACB9ML01_BAUVA</name>
<dbReference type="Proteomes" id="UP000828941">
    <property type="component" value="Chromosome 9"/>
</dbReference>
<accession>A0ACB9ML01</accession>
<proteinExistence type="predicted"/>
<dbReference type="EMBL" id="CM039434">
    <property type="protein sequence ID" value="KAI4324266.1"/>
    <property type="molecule type" value="Genomic_DNA"/>
</dbReference>